<keyword evidence="2" id="KW-0802">TPR repeat</keyword>
<proteinExistence type="predicted"/>
<dbReference type="EMBL" id="UOFG01000162">
    <property type="protein sequence ID" value="VAW62037.1"/>
    <property type="molecule type" value="Genomic_DNA"/>
</dbReference>
<sequence length="132" mass="14652">MVCWGKIAHERIDYSSAYRHFIRAAQLAPDNPLYLSEAGSAAQRIAKYNEAIKLYETALASILKTYGEDHPAVATSRNNLGGAWSSLGEYKKAIGYYELALAAFKKRLGDNHPDTQIVANNLKYTRAKATLE</sequence>
<protein>
    <submittedName>
        <fullName evidence="3">Uncharacterized protein</fullName>
    </submittedName>
</protein>
<dbReference type="InterPro" id="IPR019734">
    <property type="entry name" value="TPR_rpt"/>
</dbReference>
<evidence type="ECO:0000256" key="2">
    <source>
        <dbReference type="ARBA" id="ARBA00022803"/>
    </source>
</evidence>
<dbReference type="InterPro" id="IPR011990">
    <property type="entry name" value="TPR-like_helical_dom_sf"/>
</dbReference>
<keyword evidence="1" id="KW-0677">Repeat</keyword>
<evidence type="ECO:0000256" key="1">
    <source>
        <dbReference type="ARBA" id="ARBA00022737"/>
    </source>
</evidence>
<organism evidence="3">
    <name type="scientific">hydrothermal vent metagenome</name>
    <dbReference type="NCBI Taxonomy" id="652676"/>
    <lineage>
        <taxon>unclassified sequences</taxon>
        <taxon>metagenomes</taxon>
        <taxon>ecological metagenomes</taxon>
    </lineage>
</organism>
<dbReference type="Pfam" id="PF13424">
    <property type="entry name" value="TPR_12"/>
    <property type="match status" value="1"/>
</dbReference>
<dbReference type="Gene3D" id="1.25.40.10">
    <property type="entry name" value="Tetratricopeptide repeat domain"/>
    <property type="match status" value="1"/>
</dbReference>
<dbReference type="PANTHER" id="PTHR45641:SF19">
    <property type="entry name" value="NEPHROCYSTIN-3"/>
    <property type="match status" value="1"/>
</dbReference>
<gene>
    <name evidence="3" type="ORF">MNBD_GAMMA11-3314</name>
</gene>
<reference evidence="3" key="1">
    <citation type="submission" date="2018-06" db="EMBL/GenBank/DDBJ databases">
        <authorList>
            <person name="Zhirakovskaya E."/>
        </authorList>
    </citation>
    <scope>NUCLEOTIDE SEQUENCE</scope>
</reference>
<dbReference type="PANTHER" id="PTHR45641">
    <property type="entry name" value="TETRATRICOPEPTIDE REPEAT PROTEIN (AFU_ORTHOLOGUE AFUA_6G03870)"/>
    <property type="match status" value="1"/>
</dbReference>
<dbReference type="SUPFAM" id="SSF48452">
    <property type="entry name" value="TPR-like"/>
    <property type="match status" value="1"/>
</dbReference>
<dbReference type="AlphaFoldDB" id="A0A3B0XFZ7"/>
<dbReference type="SMART" id="SM00028">
    <property type="entry name" value="TPR"/>
    <property type="match status" value="2"/>
</dbReference>
<evidence type="ECO:0000313" key="3">
    <source>
        <dbReference type="EMBL" id="VAW62037.1"/>
    </source>
</evidence>
<accession>A0A3B0XFZ7</accession>
<name>A0A3B0XFZ7_9ZZZZ</name>